<dbReference type="SUPFAM" id="SSF52540">
    <property type="entry name" value="P-loop containing nucleoside triphosphate hydrolases"/>
    <property type="match status" value="1"/>
</dbReference>
<evidence type="ECO:0000313" key="4">
    <source>
        <dbReference type="Proteomes" id="UP001209535"/>
    </source>
</evidence>
<dbReference type="InterPro" id="IPR058038">
    <property type="entry name" value="BREX_BrxC_wHTH"/>
</dbReference>
<dbReference type="RefSeq" id="WP_263337868.1">
    <property type="nucleotide sequence ID" value="NZ_JAOVQO010000014.1"/>
</dbReference>
<protein>
    <submittedName>
        <fullName evidence="3">BREX system P-loop protein BrxC</fullName>
    </submittedName>
</protein>
<dbReference type="InterPro" id="IPR027417">
    <property type="entry name" value="P-loop_NTPase"/>
</dbReference>
<organism evidence="3 4">
    <name type="scientific">Albidovulum salinarum</name>
    <dbReference type="NCBI Taxonomy" id="2984153"/>
    <lineage>
        <taxon>Bacteria</taxon>
        <taxon>Pseudomonadati</taxon>
        <taxon>Pseudomonadota</taxon>
        <taxon>Alphaproteobacteria</taxon>
        <taxon>Rhodobacterales</taxon>
        <taxon>Paracoccaceae</taxon>
        <taxon>Albidovulum</taxon>
    </lineage>
</organism>
<sequence>MTEIRTLFDPSKGLQRSIEKVISYQAAQEDRLRAEISEYIVTDSIDEQLEKLLENIQAALESGGGHEVGVWVSGFYGSGKSSFTKYLGLALDNSVIVDGQPFLRHLHDRLRRAQTKALLNTVASRLSAAVVMLDLASQQIAGATLAEVSEVLFYRVLQQLGYSRNMKVAALERKLKKDGRYDEFCSLFEGETGEKWEDLQNDELVVDHLLPSLAHKIYPNLFKSEHSFTTSSSETIYLMHDRVQEMIDVVREETGKENVIFVIDEVGQYVGSQQSKILDLQGLAENIKNIGGGKVWLLATAQQTLTEDDPVAAMNSPQLFKLKDRFPISVELESSDIKEICFRRLLGKSSDGERTLAGLFEKHGQALRSHTKLTNARYYDEGFDRTSFVNLYPFLPAHFEILLRLLGALAKSTGGIGLRSAIKVLQDILVEGTGEQPPVANQQVGWLATTVTLYDSLSKDIKRAFPAVFGAVDKVLVQFPEDDMVQSVAKTIAVLQILANLPVTTENIAALMHPSVSSPSLKDEVADAVNKMRKNQFVPLGEKEGSLRFFSEKLNDVEQERAQIALRTSEVQRLFSGALKDAFTPLPSASLHGKRSITSGLKSYGAGRSIGLAGERETIQTAVAFIDHSEYDNERAKLLDESRQRSAEATIFLLGRMPEGALETAGEIYRCNRIVEKYRTDPDQEVKEYCASQTDQAARLMTELTHAITRELVRGSFIFRGAITAVETVDQNLSSACKDFLSDVAAQVYDRYTEAPERVETALPEKFLRAADSNLRSVTTQLDPMALVKVQGGTPSIDTDHKALVSVKDYIDRNGIVEGKRLLDVFSDAPFGWSQDTVRYLVAALLVGGEIKLKVGGREVTVNGQQAFEALKSNVTFKTVGVSLRQDRPSMDVLAKAAERLTDLSGDQVVPLEENISKAALKLLPDLQHRYSALSEKLLGLELKGTDIMEGVNRQIKDLLLADASDAPQVFGAEESSLYEDLLWARDVKRAFDNRLDRTIRDLRDLQRDIRDLPTTGAPGSLKHDVADDLAAVADSLGKRNFFEHAADLSTALAAIERKVAEAVTTMTDAQAGRIRSAEEDLCRLPEWNAFTTEEQNNVLAELQSRAITVEKTIGGLKRLISSAFEISSTIEDLKRRITEEGRERLKPTPQDTGDGRGRQQRYELKVPRKITSLEELDDLISRLQALRGDATNSEIEIEIGEA</sequence>
<keyword evidence="4" id="KW-1185">Reference proteome</keyword>
<comment type="caution">
    <text evidence="3">The sequence shown here is derived from an EMBL/GenBank/DDBJ whole genome shotgun (WGS) entry which is preliminary data.</text>
</comment>
<evidence type="ECO:0000259" key="2">
    <source>
        <dbReference type="Pfam" id="PF25791"/>
    </source>
</evidence>
<dbReference type="Pfam" id="PF25791">
    <property type="entry name" value="WHD_BREX_BrxC"/>
    <property type="match status" value="1"/>
</dbReference>
<feature type="region of interest" description="Disordered" evidence="1">
    <location>
        <begin position="1139"/>
        <end position="1164"/>
    </location>
</feature>
<dbReference type="EMBL" id="JAOVQO010000014">
    <property type="protein sequence ID" value="MCU9849316.1"/>
    <property type="molecule type" value="Genomic_DNA"/>
</dbReference>
<reference evidence="3 4" key="1">
    <citation type="submission" date="2022-10" db="EMBL/GenBank/DDBJ databases">
        <title>Defluviimonas sp. nov., isolated from ocean surface sediments.</title>
        <authorList>
            <person name="He W."/>
            <person name="Wang L."/>
            <person name="Zhang D.-F."/>
        </authorList>
    </citation>
    <scope>NUCLEOTIDE SEQUENCE [LARGE SCALE GENOMIC DNA]</scope>
    <source>
        <strain evidence="3 4">WL0024</strain>
    </source>
</reference>
<feature type="domain" description="Probable ATP-binding protein BrxC winged helix-turn-helix" evidence="2">
    <location>
        <begin position="799"/>
        <end position="882"/>
    </location>
</feature>
<dbReference type="InterPro" id="IPR047679">
    <property type="entry name" value="BREX_BrxC"/>
</dbReference>
<proteinExistence type="predicted"/>
<gene>
    <name evidence="3" type="primary">brxC</name>
    <name evidence="3" type="ORF">OEZ60_15035</name>
</gene>
<dbReference type="Proteomes" id="UP001209535">
    <property type="component" value="Unassembled WGS sequence"/>
</dbReference>
<evidence type="ECO:0000256" key="1">
    <source>
        <dbReference type="SAM" id="MobiDB-lite"/>
    </source>
</evidence>
<name>A0ABT2X5U2_9RHOB</name>
<dbReference type="NCBIfam" id="NF033441">
    <property type="entry name" value="BREX_BrxC"/>
    <property type="match status" value="1"/>
</dbReference>
<accession>A0ABT2X5U2</accession>
<evidence type="ECO:0000313" key="3">
    <source>
        <dbReference type="EMBL" id="MCU9849316.1"/>
    </source>
</evidence>
<feature type="compositionally biased region" description="Basic and acidic residues" evidence="1">
    <location>
        <begin position="1154"/>
        <end position="1164"/>
    </location>
</feature>